<protein>
    <submittedName>
        <fullName evidence="1">Uncharacterized protein</fullName>
    </submittedName>
</protein>
<organism evidence="1 2">
    <name type="scientific">Diphasiastrum complanatum</name>
    <name type="common">Issler's clubmoss</name>
    <name type="synonym">Lycopodium complanatum</name>
    <dbReference type="NCBI Taxonomy" id="34168"/>
    <lineage>
        <taxon>Eukaryota</taxon>
        <taxon>Viridiplantae</taxon>
        <taxon>Streptophyta</taxon>
        <taxon>Embryophyta</taxon>
        <taxon>Tracheophyta</taxon>
        <taxon>Lycopodiopsida</taxon>
        <taxon>Lycopodiales</taxon>
        <taxon>Lycopodiaceae</taxon>
        <taxon>Lycopodioideae</taxon>
        <taxon>Diphasiastrum</taxon>
    </lineage>
</organism>
<accession>A0ACC2B317</accession>
<evidence type="ECO:0000313" key="1">
    <source>
        <dbReference type="EMBL" id="KAJ7524122.1"/>
    </source>
</evidence>
<proteinExistence type="predicted"/>
<sequence>MHQLTHLRSLFTGSNRIDKVTALAWSPNGRKLAVATLSRIVHLFDENGELKDRFATKPADSKVTCAAFPILLRWI</sequence>
<gene>
    <name evidence="1" type="ORF">O6H91_18G078800</name>
</gene>
<keyword evidence="2" id="KW-1185">Reference proteome</keyword>
<dbReference type="Proteomes" id="UP001162992">
    <property type="component" value="Chromosome 18"/>
</dbReference>
<evidence type="ECO:0000313" key="2">
    <source>
        <dbReference type="Proteomes" id="UP001162992"/>
    </source>
</evidence>
<reference evidence="2" key="1">
    <citation type="journal article" date="2024" name="Proc. Natl. Acad. Sci. U.S.A.">
        <title>Extraordinary preservation of gene collinearity over three hundred million years revealed in homosporous lycophytes.</title>
        <authorList>
            <person name="Li C."/>
            <person name="Wickell D."/>
            <person name="Kuo L.Y."/>
            <person name="Chen X."/>
            <person name="Nie B."/>
            <person name="Liao X."/>
            <person name="Peng D."/>
            <person name="Ji J."/>
            <person name="Jenkins J."/>
            <person name="Williams M."/>
            <person name="Shu S."/>
            <person name="Plott C."/>
            <person name="Barry K."/>
            <person name="Rajasekar S."/>
            <person name="Grimwood J."/>
            <person name="Han X."/>
            <person name="Sun S."/>
            <person name="Hou Z."/>
            <person name="He W."/>
            <person name="Dai G."/>
            <person name="Sun C."/>
            <person name="Schmutz J."/>
            <person name="Leebens-Mack J.H."/>
            <person name="Li F.W."/>
            <person name="Wang L."/>
        </authorList>
    </citation>
    <scope>NUCLEOTIDE SEQUENCE [LARGE SCALE GENOMIC DNA]</scope>
    <source>
        <strain evidence="2">cv. PW_Plant_1</strain>
    </source>
</reference>
<name>A0ACC2B317_DIPCM</name>
<comment type="caution">
    <text evidence="1">The sequence shown here is derived from an EMBL/GenBank/DDBJ whole genome shotgun (WGS) entry which is preliminary data.</text>
</comment>
<dbReference type="EMBL" id="CM055109">
    <property type="protein sequence ID" value="KAJ7524122.1"/>
    <property type="molecule type" value="Genomic_DNA"/>
</dbReference>